<protein>
    <submittedName>
        <fullName evidence="2">Uncharacterized protein</fullName>
    </submittedName>
</protein>
<reference evidence="2 3" key="1">
    <citation type="submission" date="2020-04" db="EMBL/GenBank/DDBJ databases">
        <title>Perkinsus chesapeaki whole genome sequence.</title>
        <authorList>
            <person name="Bogema D.R."/>
        </authorList>
    </citation>
    <scope>NUCLEOTIDE SEQUENCE [LARGE SCALE GENOMIC DNA]</scope>
    <source>
        <strain evidence="2">ATCC PRA-425</strain>
    </source>
</reference>
<evidence type="ECO:0000313" key="3">
    <source>
        <dbReference type="Proteomes" id="UP000591131"/>
    </source>
</evidence>
<sequence>MGYSIGVFSLFGASSMDSMGFNSPSIAFALVAGLNTFVFLVETHEGSIGRSSTVESTIASSSDVDANEEDIIASLYTVPPAGDKTSRRSSKCQLGLPQGFMGIGIDSEASELEMSPSRSPTKGKAVRFGVSSPRTVMVKNDSSGELTRRTTNRLRRFRSSSVVTAVHVYDDVEYGSEDMWWRLSDGDGGADGFNEDMFLSPGEEEEDTSEVDSDQESEEIDERAPQAPKPVQLRRAQSAPASALFPNSPMASTRGGDVFAALVSPIHRSTPCDPSSPCRTITCGLDNTVPCGRRHSVGEVIRNRTDKEMHNPFLMADLQARRSSYWRRRHVPCPVHS</sequence>
<accession>A0A7J6LP46</accession>
<keyword evidence="3" id="KW-1185">Reference proteome</keyword>
<dbReference type="EMBL" id="JAAPAO010000394">
    <property type="protein sequence ID" value="KAF4660983.1"/>
    <property type="molecule type" value="Genomic_DNA"/>
</dbReference>
<organism evidence="2 3">
    <name type="scientific">Perkinsus chesapeaki</name>
    <name type="common">Clam parasite</name>
    <name type="synonym">Perkinsus andrewsi</name>
    <dbReference type="NCBI Taxonomy" id="330153"/>
    <lineage>
        <taxon>Eukaryota</taxon>
        <taxon>Sar</taxon>
        <taxon>Alveolata</taxon>
        <taxon>Perkinsozoa</taxon>
        <taxon>Perkinsea</taxon>
        <taxon>Perkinsida</taxon>
        <taxon>Perkinsidae</taxon>
        <taxon>Perkinsus</taxon>
    </lineage>
</organism>
<evidence type="ECO:0000256" key="1">
    <source>
        <dbReference type="SAM" id="MobiDB-lite"/>
    </source>
</evidence>
<feature type="compositionally biased region" description="Acidic residues" evidence="1">
    <location>
        <begin position="202"/>
        <end position="221"/>
    </location>
</feature>
<name>A0A7J6LP46_PERCH</name>
<dbReference type="AlphaFoldDB" id="A0A7J6LP46"/>
<feature type="region of interest" description="Disordered" evidence="1">
    <location>
        <begin position="191"/>
        <end position="250"/>
    </location>
</feature>
<comment type="caution">
    <text evidence="2">The sequence shown here is derived from an EMBL/GenBank/DDBJ whole genome shotgun (WGS) entry which is preliminary data.</text>
</comment>
<dbReference type="Proteomes" id="UP000591131">
    <property type="component" value="Unassembled WGS sequence"/>
</dbReference>
<evidence type="ECO:0000313" key="2">
    <source>
        <dbReference type="EMBL" id="KAF4660983.1"/>
    </source>
</evidence>
<proteinExistence type="predicted"/>
<gene>
    <name evidence="2" type="ORF">FOL47_006889</name>
</gene>
<dbReference type="OrthoDB" id="447115at2759"/>